<evidence type="ECO:0000256" key="1">
    <source>
        <dbReference type="ARBA" id="ARBA00022553"/>
    </source>
</evidence>
<protein>
    <submittedName>
        <fullName evidence="4">Response regulator</fullName>
    </submittedName>
</protein>
<dbReference type="Pfam" id="PF00072">
    <property type="entry name" value="Response_reg"/>
    <property type="match status" value="1"/>
</dbReference>
<proteinExistence type="predicted"/>
<organism evidence="4 5">
    <name type="scientific">Rubrivivax benzoatilyticus</name>
    <dbReference type="NCBI Taxonomy" id="316997"/>
    <lineage>
        <taxon>Bacteria</taxon>
        <taxon>Pseudomonadati</taxon>
        <taxon>Pseudomonadota</taxon>
        <taxon>Betaproteobacteria</taxon>
        <taxon>Burkholderiales</taxon>
        <taxon>Sphaerotilaceae</taxon>
        <taxon>Rubrivivax</taxon>
    </lineage>
</organism>
<evidence type="ECO:0000313" key="4">
    <source>
        <dbReference type="EMBL" id="NHK98319.1"/>
    </source>
</evidence>
<dbReference type="PANTHER" id="PTHR44591:SF3">
    <property type="entry name" value="RESPONSE REGULATORY DOMAIN-CONTAINING PROTEIN"/>
    <property type="match status" value="1"/>
</dbReference>
<comment type="caution">
    <text evidence="4">The sequence shown here is derived from an EMBL/GenBank/DDBJ whole genome shotgun (WGS) entry which is preliminary data.</text>
</comment>
<accession>A0ABX0HYA6</accession>
<dbReference type="EMBL" id="JAAOCD010000003">
    <property type="protein sequence ID" value="NHK98319.1"/>
    <property type="molecule type" value="Genomic_DNA"/>
</dbReference>
<feature type="domain" description="Response regulatory" evidence="3">
    <location>
        <begin position="2"/>
        <end position="119"/>
    </location>
</feature>
<evidence type="ECO:0000256" key="2">
    <source>
        <dbReference type="PROSITE-ProRule" id="PRU00169"/>
    </source>
</evidence>
<reference evidence="4 5" key="1">
    <citation type="submission" date="2020-03" db="EMBL/GenBank/DDBJ databases">
        <title>Rubrivivax benzoatilyticus JA2 (sequenced after 10 years sub-culturing).</title>
        <authorList>
            <person name="Gupta D."/>
            <person name="Chintalapati S."/>
            <person name="Chintalapati V.R."/>
        </authorList>
    </citation>
    <scope>NUCLEOTIDE SEQUENCE [LARGE SCALE GENOMIC DNA]</scope>
    <source>
        <strain evidence="4 5">JA2-Mal</strain>
    </source>
</reference>
<dbReference type="PANTHER" id="PTHR44591">
    <property type="entry name" value="STRESS RESPONSE REGULATOR PROTEIN 1"/>
    <property type="match status" value="1"/>
</dbReference>
<dbReference type="Gene3D" id="3.40.50.2300">
    <property type="match status" value="1"/>
</dbReference>
<keyword evidence="5" id="KW-1185">Reference proteome</keyword>
<dbReference type="RefSeq" id="WP_009858835.1">
    <property type="nucleotide sequence ID" value="NZ_JAAOCD010000003.1"/>
</dbReference>
<dbReference type="InterPro" id="IPR050595">
    <property type="entry name" value="Bact_response_regulator"/>
</dbReference>
<dbReference type="PROSITE" id="PS50110">
    <property type="entry name" value="RESPONSE_REGULATORY"/>
    <property type="match status" value="1"/>
</dbReference>
<name>A0ABX0HYA6_9BURK</name>
<feature type="modified residue" description="4-aspartylphosphate" evidence="2">
    <location>
        <position position="52"/>
    </location>
</feature>
<keyword evidence="1 2" id="KW-0597">Phosphoprotein</keyword>
<evidence type="ECO:0000313" key="5">
    <source>
        <dbReference type="Proteomes" id="UP000802098"/>
    </source>
</evidence>
<sequence>MRVLYVDDDRINTLLFEETCRCAGRFEVACASTGAEALEIAAEFPAEALVIDLHLPDTNGFELLPALRRVLGGRPLPAYLCTADDPAQVAAQAAEAGFDGCWTKPVTVEEMLAELDRGARGSAA</sequence>
<gene>
    <name evidence="4" type="ORF">G7087_08030</name>
</gene>
<evidence type="ECO:0000259" key="3">
    <source>
        <dbReference type="PROSITE" id="PS50110"/>
    </source>
</evidence>
<dbReference type="SMART" id="SM00448">
    <property type="entry name" value="REC"/>
    <property type="match status" value="1"/>
</dbReference>
<dbReference type="InterPro" id="IPR011006">
    <property type="entry name" value="CheY-like_superfamily"/>
</dbReference>
<dbReference type="Proteomes" id="UP000802098">
    <property type="component" value="Unassembled WGS sequence"/>
</dbReference>
<dbReference type="SUPFAM" id="SSF52172">
    <property type="entry name" value="CheY-like"/>
    <property type="match status" value="1"/>
</dbReference>
<dbReference type="InterPro" id="IPR001789">
    <property type="entry name" value="Sig_transdc_resp-reg_receiver"/>
</dbReference>